<feature type="signal peptide" evidence="1">
    <location>
        <begin position="1"/>
        <end position="20"/>
    </location>
</feature>
<organism evidence="2 3">
    <name type="scientific">Stemphylium lycopersici</name>
    <name type="common">Tomato gray leaf spot disease fungus</name>
    <name type="synonym">Thyrospora lycopersici</name>
    <dbReference type="NCBI Taxonomy" id="183478"/>
    <lineage>
        <taxon>Eukaryota</taxon>
        <taxon>Fungi</taxon>
        <taxon>Dikarya</taxon>
        <taxon>Ascomycota</taxon>
        <taxon>Pezizomycotina</taxon>
        <taxon>Dothideomycetes</taxon>
        <taxon>Pleosporomycetidae</taxon>
        <taxon>Pleosporales</taxon>
        <taxon>Pleosporineae</taxon>
        <taxon>Pleosporaceae</taxon>
        <taxon>Stemphylium</taxon>
    </lineage>
</organism>
<proteinExistence type="predicted"/>
<keyword evidence="3" id="KW-1185">Reference proteome</keyword>
<dbReference type="OrthoDB" id="3787192at2759"/>
<keyword evidence="1" id="KW-0732">Signal</keyword>
<dbReference type="Proteomes" id="UP000249619">
    <property type="component" value="Unassembled WGS sequence"/>
</dbReference>
<evidence type="ECO:0000256" key="1">
    <source>
        <dbReference type="SAM" id="SignalP"/>
    </source>
</evidence>
<protein>
    <submittedName>
        <fullName evidence="2">Uncharacterized protein</fullName>
    </submittedName>
</protein>
<dbReference type="EMBL" id="QGDH01000318">
    <property type="protein sequence ID" value="RAR00888.1"/>
    <property type="molecule type" value="Genomic_DNA"/>
</dbReference>
<reference evidence="3" key="1">
    <citation type="submission" date="2018-05" db="EMBL/GenBank/DDBJ databases">
        <title>Draft genome sequence of Stemphylium lycopersici strain CIDEFI 213.</title>
        <authorList>
            <person name="Medina R."/>
            <person name="Franco M.E.E."/>
            <person name="Lucentini C.G."/>
            <person name="Saparrat M.C.N."/>
            <person name="Balatti P.A."/>
        </authorList>
    </citation>
    <scope>NUCLEOTIDE SEQUENCE [LARGE SCALE GENOMIC DNA]</scope>
    <source>
        <strain evidence="3">CIDEFI 213</strain>
    </source>
</reference>
<gene>
    <name evidence="2" type="ORF">DDE83_009038</name>
</gene>
<name>A0A364MS46_STELY</name>
<evidence type="ECO:0000313" key="2">
    <source>
        <dbReference type="EMBL" id="RAR00888.1"/>
    </source>
</evidence>
<feature type="chain" id="PRO_5016967791" evidence="1">
    <location>
        <begin position="21"/>
        <end position="114"/>
    </location>
</feature>
<sequence>MHFSTTLITLIASLSLSVQALPATSANPTLEVRSVLDKRNYGNCNGCDTRFYVGECYVDWYCNGAYPVKDGRDIKNVFTVGVWQKAGNGNCKACGEWWLTDGSNCHGTVQANGC</sequence>
<accession>A0A364MS46</accession>
<evidence type="ECO:0000313" key="3">
    <source>
        <dbReference type="Proteomes" id="UP000249619"/>
    </source>
</evidence>
<comment type="caution">
    <text evidence="2">The sequence shown here is derived from an EMBL/GenBank/DDBJ whole genome shotgun (WGS) entry which is preliminary data.</text>
</comment>
<dbReference type="AlphaFoldDB" id="A0A364MS46"/>